<dbReference type="EMBL" id="JAXCGZ010009545">
    <property type="protein sequence ID" value="KAK7076812.1"/>
    <property type="molecule type" value="Genomic_DNA"/>
</dbReference>
<name>A0AAN8X319_HALRR</name>
<dbReference type="Gene3D" id="3.40.50.150">
    <property type="entry name" value="Vaccinia Virus protein VP39"/>
    <property type="match status" value="1"/>
</dbReference>
<evidence type="ECO:0000313" key="2">
    <source>
        <dbReference type="EMBL" id="KAK7076812.1"/>
    </source>
</evidence>
<proteinExistence type="predicted"/>
<dbReference type="AlphaFoldDB" id="A0AAN8X319"/>
<dbReference type="Pfam" id="PF13383">
    <property type="entry name" value="Methyltransf_22"/>
    <property type="match status" value="1"/>
</dbReference>
<keyword evidence="3" id="KW-1185">Reference proteome</keyword>
<protein>
    <recommendedName>
        <fullName evidence="1">Methyltransferase domain-containing protein</fullName>
    </recommendedName>
</protein>
<gene>
    <name evidence="2" type="ORF">SK128_009020</name>
</gene>
<dbReference type="InterPro" id="IPR025714">
    <property type="entry name" value="Methyltranfer_dom"/>
</dbReference>
<evidence type="ECO:0000259" key="1">
    <source>
        <dbReference type="Pfam" id="PF13383"/>
    </source>
</evidence>
<dbReference type="InterPro" id="IPR029063">
    <property type="entry name" value="SAM-dependent_MTases_sf"/>
</dbReference>
<dbReference type="PANTHER" id="PTHR32026">
    <property type="entry name" value="METHYLTRANSFERASE-LIKE PROTEIN 24"/>
    <property type="match status" value="1"/>
</dbReference>
<accession>A0AAN8X319</accession>
<feature type="domain" description="Methyltransferase" evidence="1">
    <location>
        <begin position="81"/>
        <end position="303"/>
    </location>
</feature>
<dbReference type="Proteomes" id="UP001381693">
    <property type="component" value="Unassembled WGS sequence"/>
</dbReference>
<comment type="caution">
    <text evidence="2">The sequence shown here is derived from an EMBL/GenBank/DDBJ whole genome shotgun (WGS) entry which is preliminary data.</text>
</comment>
<reference evidence="2 3" key="1">
    <citation type="submission" date="2023-11" db="EMBL/GenBank/DDBJ databases">
        <title>Halocaridina rubra genome assembly.</title>
        <authorList>
            <person name="Smith C."/>
        </authorList>
    </citation>
    <scope>NUCLEOTIDE SEQUENCE [LARGE SCALE GENOMIC DNA]</scope>
    <source>
        <strain evidence="2">EP-1</strain>
        <tissue evidence="2">Whole</tissue>
    </source>
</reference>
<organism evidence="2 3">
    <name type="scientific">Halocaridina rubra</name>
    <name type="common">Hawaiian red shrimp</name>
    <dbReference type="NCBI Taxonomy" id="373956"/>
    <lineage>
        <taxon>Eukaryota</taxon>
        <taxon>Metazoa</taxon>
        <taxon>Ecdysozoa</taxon>
        <taxon>Arthropoda</taxon>
        <taxon>Crustacea</taxon>
        <taxon>Multicrustacea</taxon>
        <taxon>Malacostraca</taxon>
        <taxon>Eumalacostraca</taxon>
        <taxon>Eucarida</taxon>
        <taxon>Decapoda</taxon>
        <taxon>Pleocyemata</taxon>
        <taxon>Caridea</taxon>
        <taxon>Atyoidea</taxon>
        <taxon>Atyidae</taxon>
        <taxon>Halocaridina</taxon>
    </lineage>
</organism>
<dbReference type="PANTHER" id="PTHR32026:SF10">
    <property type="entry name" value="METHYLTRANSFERASE-LIKE PROTEIN 24-RELATED"/>
    <property type="match status" value="1"/>
</dbReference>
<sequence>MLRKMSSVRIQLSPLSGYLITLALYSGYMCLSSLRRDREFLQGEQFAGVMQDNDYERNIVMPKQIKRYARSLDHPRFHKVDDFYTWMESAETSCRKMVRIGGTSCQRTFDYDKMVCFDPDVALIPKNCTVYSFGIGHDQTFDDMMNHYGCDVYMFDPTINYTDLNRNLQPREKFFPLGLDAKHYSINHNVEYLESNTTEVIVGEYMTYDRIQEAIGHQNKTVHYLKMDIENAEWEVLPYMFHKGLLSGTLQLAIEIHTMDIIKLPKDEVIGKLEAYWTILQELEKQGFHRTHYRPNIVADTMYHVPGENRSIPTCAEVLYLRRGPVL</sequence>
<dbReference type="InterPro" id="IPR026913">
    <property type="entry name" value="METTL24"/>
</dbReference>
<evidence type="ECO:0000313" key="3">
    <source>
        <dbReference type="Proteomes" id="UP001381693"/>
    </source>
</evidence>